<accession>A0A6J6GW67</accession>
<dbReference type="GO" id="GO:0008360">
    <property type="term" value="P:regulation of cell shape"/>
    <property type="evidence" value="ECO:0007669"/>
    <property type="project" value="UniProtKB-KW"/>
</dbReference>
<dbReference type="GO" id="GO:0005975">
    <property type="term" value="P:carbohydrate metabolic process"/>
    <property type="evidence" value="ECO:0007669"/>
    <property type="project" value="InterPro"/>
</dbReference>
<dbReference type="InterPro" id="IPR007235">
    <property type="entry name" value="Glyco_trans_28_C"/>
</dbReference>
<dbReference type="GO" id="GO:0009252">
    <property type="term" value="P:peptidoglycan biosynthetic process"/>
    <property type="evidence" value="ECO:0007669"/>
    <property type="project" value="UniProtKB-KW"/>
</dbReference>
<feature type="domain" description="Glycosyltransferase family 28 N-terminal" evidence="10">
    <location>
        <begin position="5"/>
        <end position="139"/>
    </location>
</feature>
<keyword evidence="3" id="KW-0328">Glycosyltransferase</keyword>
<keyword evidence="5" id="KW-0133">Cell shape</keyword>
<keyword evidence="1" id="KW-1003">Cell membrane</keyword>
<dbReference type="InterPro" id="IPR006009">
    <property type="entry name" value="GlcNAc_MurG"/>
</dbReference>
<keyword evidence="2" id="KW-0132">Cell division</keyword>
<dbReference type="InterPro" id="IPR004276">
    <property type="entry name" value="GlycoTrans_28_N"/>
</dbReference>
<dbReference type="EMBL" id="CAEZUX010000002">
    <property type="protein sequence ID" value="CAB4605571.1"/>
    <property type="molecule type" value="Genomic_DNA"/>
</dbReference>
<evidence type="ECO:0000256" key="6">
    <source>
        <dbReference type="ARBA" id="ARBA00022984"/>
    </source>
</evidence>
<evidence type="ECO:0000259" key="11">
    <source>
        <dbReference type="Pfam" id="PF04101"/>
    </source>
</evidence>
<sequence length="367" mass="38385">MVFAVVTGGGTSGHFIPAQAILESLMETGSDPSELRYVGSRRGVEKSLMVGSPIAAEYLPISGLQRSLSPKGIARNLALPVRLLRSRVMARSLIKKWNPQVVVSVGGYASEPMSAAAIAAGIPLVCVSYDRMPGLATRRQAKHAVLSATAFPGVDLPRAVITGAPVRSALRHLDVEASRGSAREELKVSSEAVLATVMGGSLGSGVLNSLVPSLLDACVAVPNIHVLHICGKRFVDDELPIAPQGVTYQRVGYESRMAQVYAASDLLVVRAGASTVAEIVTVGVASVVVPWEVSADGHQKLNAQWLGDADAARVVSEAQCADGSAVQTIVDLLTNKGARADLASHARELGEAHRGSRLVDAIRNAAR</sequence>
<feature type="domain" description="Glycosyl transferase family 28 C-terminal" evidence="11">
    <location>
        <begin position="196"/>
        <end position="343"/>
    </location>
</feature>
<keyword evidence="6" id="KW-0573">Peptidoglycan synthesis</keyword>
<evidence type="ECO:0000256" key="3">
    <source>
        <dbReference type="ARBA" id="ARBA00022676"/>
    </source>
</evidence>
<keyword evidence="9" id="KW-0961">Cell wall biogenesis/degradation</keyword>
<organism evidence="12">
    <name type="scientific">freshwater metagenome</name>
    <dbReference type="NCBI Taxonomy" id="449393"/>
    <lineage>
        <taxon>unclassified sequences</taxon>
        <taxon>metagenomes</taxon>
        <taxon>ecological metagenomes</taxon>
    </lineage>
</organism>
<evidence type="ECO:0000256" key="5">
    <source>
        <dbReference type="ARBA" id="ARBA00022960"/>
    </source>
</evidence>
<evidence type="ECO:0000259" key="10">
    <source>
        <dbReference type="Pfam" id="PF03033"/>
    </source>
</evidence>
<gene>
    <name evidence="12" type="ORF">UFOPK1874_00064</name>
</gene>
<dbReference type="Gene3D" id="3.40.50.2000">
    <property type="entry name" value="Glycogen Phosphorylase B"/>
    <property type="match status" value="2"/>
</dbReference>
<evidence type="ECO:0000256" key="8">
    <source>
        <dbReference type="ARBA" id="ARBA00023306"/>
    </source>
</evidence>
<dbReference type="GO" id="GO:0051301">
    <property type="term" value="P:cell division"/>
    <property type="evidence" value="ECO:0007669"/>
    <property type="project" value="UniProtKB-KW"/>
</dbReference>
<reference evidence="12" key="1">
    <citation type="submission" date="2020-05" db="EMBL/GenBank/DDBJ databases">
        <authorList>
            <person name="Chiriac C."/>
            <person name="Salcher M."/>
            <person name="Ghai R."/>
            <person name="Kavagutti S V."/>
        </authorList>
    </citation>
    <scope>NUCLEOTIDE SEQUENCE</scope>
</reference>
<dbReference type="HAMAP" id="MF_00033">
    <property type="entry name" value="MurG"/>
    <property type="match status" value="1"/>
</dbReference>
<evidence type="ECO:0000256" key="1">
    <source>
        <dbReference type="ARBA" id="ARBA00022475"/>
    </source>
</evidence>
<dbReference type="CDD" id="cd03785">
    <property type="entry name" value="GT28_MurG"/>
    <property type="match status" value="1"/>
</dbReference>
<dbReference type="GO" id="GO:0071555">
    <property type="term" value="P:cell wall organization"/>
    <property type="evidence" value="ECO:0007669"/>
    <property type="project" value="UniProtKB-KW"/>
</dbReference>
<proteinExistence type="inferred from homology"/>
<keyword evidence="7" id="KW-0472">Membrane</keyword>
<evidence type="ECO:0000256" key="7">
    <source>
        <dbReference type="ARBA" id="ARBA00023136"/>
    </source>
</evidence>
<dbReference type="PANTHER" id="PTHR21015:SF22">
    <property type="entry name" value="GLYCOSYLTRANSFERASE"/>
    <property type="match status" value="1"/>
</dbReference>
<evidence type="ECO:0000256" key="2">
    <source>
        <dbReference type="ARBA" id="ARBA00022618"/>
    </source>
</evidence>
<dbReference type="Pfam" id="PF04101">
    <property type="entry name" value="Glyco_tran_28_C"/>
    <property type="match status" value="1"/>
</dbReference>
<evidence type="ECO:0000313" key="12">
    <source>
        <dbReference type="EMBL" id="CAB4605571.1"/>
    </source>
</evidence>
<dbReference type="AlphaFoldDB" id="A0A6J6GW67"/>
<name>A0A6J6GW67_9ZZZZ</name>
<dbReference type="PANTHER" id="PTHR21015">
    <property type="entry name" value="UDP-N-ACETYLGLUCOSAMINE--N-ACETYLMURAMYL-(PENTAPEPTIDE) PYROPHOSPHORYL-UNDECAPRENOL N-ACETYLGLUCOSAMINE TRANSFERASE 1"/>
    <property type="match status" value="1"/>
</dbReference>
<evidence type="ECO:0000256" key="9">
    <source>
        <dbReference type="ARBA" id="ARBA00023316"/>
    </source>
</evidence>
<keyword evidence="8" id="KW-0131">Cell cycle</keyword>
<dbReference type="SUPFAM" id="SSF53756">
    <property type="entry name" value="UDP-Glycosyltransferase/glycogen phosphorylase"/>
    <property type="match status" value="1"/>
</dbReference>
<dbReference type="Pfam" id="PF03033">
    <property type="entry name" value="Glyco_transf_28"/>
    <property type="match status" value="1"/>
</dbReference>
<keyword evidence="4" id="KW-0808">Transferase</keyword>
<evidence type="ECO:0000256" key="4">
    <source>
        <dbReference type="ARBA" id="ARBA00022679"/>
    </source>
</evidence>
<protein>
    <submittedName>
        <fullName evidence="12">Unannotated protein</fullName>
    </submittedName>
</protein>
<dbReference type="GO" id="GO:0050511">
    <property type="term" value="F:undecaprenyldiphospho-muramoylpentapeptide beta-N-acetylglucosaminyltransferase activity"/>
    <property type="evidence" value="ECO:0007669"/>
    <property type="project" value="InterPro"/>
</dbReference>